<proteinExistence type="inferred from homology"/>
<gene>
    <name evidence="4" type="ORF">FB563_4884</name>
</gene>
<evidence type="ECO:0000256" key="2">
    <source>
        <dbReference type="ARBA" id="ARBA00022729"/>
    </source>
</evidence>
<dbReference type="RefSeq" id="WP_234357548.1">
    <property type="nucleotide sequence ID" value="NZ_JBPJFI010000001.1"/>
</dbReference>
<protein>
    <submittedName>
        <fullName evidence="4">Branched-chain amino acid transport system substrate-binding protein</fullName>
    </submittedName>
</protein>
<dbReference type="InterPro" id="IPR028082">
    <property type="entry name" value="Peripla_BP_I"/>
</dbReference>
<dbReference type="InterPro" id="IPR028081">
    <property type="entry name" value="Leu-bd"/>
</dbReference>
<feature type="domain" description="Leucine-binding protein" evidence="3">
    <location>
        <begin position="39"/>
        <end position="394"/>
    </location>
</feature>
<dbReference type="SUPFAM" id="SSF53822">
    <property type="entry name" value="Periplasmic binding protein-like I"/>
    <property type="match status" value="1"/>
</dbReference>
<dbReference type="PANTHER" id="PTHR47151:SF2">
    <property type="entry name" value="AMINO ACID BINDING PROTEIN"/>
    <property type="match status" value="1"/>
</dbReference>
<dbReference type="CDD" id="cd06342">
    <property type="entry name" value="PBP1_ABC_LIVBP-like"/>
    <property type="match status" value="1"/>
</dbReference>
<reference evidence="4 5" key="1">
    <citation type="submission" date="2019-06" db="EMBL/GenBank/DDBJ databases">
        <title>Sequencing the genomes of 1000 actinobacteria strains.</title>
        <authorList>
            <person name="Klenk H.-P."/>
        </authorList>
    </citation>
    <scope>NUCLEOTIDE SEQUENCE [LARGE SCALE GENOMIC DNA]</scope>
    <source>
        <strain evidence="4 5">DSM 41929</strain>
    </source>
</reference>
<keyword evidence="5" id="KW-1185">Reference proteome</keyword>
<dbReference type="EMBL" id="VFNX01000001">
    <property type="protein sequence ID" value="TQK99804.1"/>
    <property type="molecule type" value="Genomic_DNA"/>
</dbReference>
<comment type="similarity">
    <text evidence="1">Belongs to the leucine-binding protein family.</text>
</comment>
<evidence type="ECO:0000259" key="3">
    <source>
        <dbReference type="Pfam" id="PF13458"/>
    </source>
</evidence>
<dbReference type="Proteomes" id="UP000318103">
    <property type="component" value="Unassembled WGS sequence"/>
</dbReference>
<dbReference type="AlphaFoldDB" id="A0A542UL63"/>
<evidence type="ECO:0000256" key="1">
    <source>
        <dbReference type="ARBA" id="ARBA00010062"/>
    </source>
</evidence>
<evidence type="ECO:0000313" key="4">
    <source>
        <dbReference type="EMBL" id="TQK99804.1"/>
    </source>
</evidence>
<dbReference type="PROSITE" id="PS51257">
    <property type="entry name" value="PROKAR_LIPOPROTEIN"/>
    <property type="match status" value="1"/>
</dbReference>
<dbReference type="Gene3D" id="3.40.50.2300">
    <property type="match status" value="2"/>
</dbReference>
<evidence type="ECO:0000313" key="5">
    <source>
        <dbReference type="Proteomes" id="UP000318103"/>
    </source>
</evidence>
<organism evidence="4 5">
    <name type="scientific">Streptomyces puniciscabiei</name>
    <dbReference type="NCBI Taxonomy" id="164348"/>
    <lineage>
        <taxon>Bacteria</taxon>
        <taxon>Bacillati</taxon>
        <taxon>Actinomycetota</taxon>
        <taxon>Actinomycetes</taxon>
        <taxon>Kitasatosporales</taxon>
        <taxon>Streptomycetaceae</taxon>
        <taxon>Streptomyces</taxon>
    </lineage>
</organism>
<sequence length="407" mass="42922">MRQRSLVILTSVLTTGALTLTACGSRNNDSKGGDSGNVTVTIGVDAPLTGQNSATGLGIQYGAQIAVDDANKNKTVPGVTFKIKALDDKAIPATGQQNATQLVSDKSVLGVVGPLNSGVATQMQQVFATANLVEISPSNTNPELTQGKNWQTSKSRPFKTYFRTATTDALQGAYAADYAYNGVHAKKAFVVDDKQTYGAGLSKIFTQQFTKQGGKVIGTDHVNTGDRDFSTLVTKIKNSGADLLYYGGQYDESEVLTKQLKDAGAKIPLFGGDGMFTPTYIKTAGKAAEGDLVTSIGVPVDTLPAAKDFVATYKAKKYPGDYGTYGSYAYDAATAIIKAVGQVVKDGKIPSDARAQIVDAVQKTSFDGISGKISFDEYGDTTNKQLTVYQVKNGEWKSVKSGTASPK</sequence>
<dbReference type="Pfam" id="PF13458">
    <property type="entry name" value="Peripla_BP_6"/>
    <property type="match status" value="1"/>
</dbReference>
<comment type="caution">
    <text evidence="4">The sequence shown here is derived from an EMBL/GenBank/DDBJ whole genome shotgun (WGS) entry which is preliminary data.</text>
</comment>
<dbReference type="PANTHER" id="PTHR47151">
    <property type="entry name" value="LEU/ILE/VAL-BINDING ABC TRANSPORTER SUBUNIT"/>
    <property type="match status" value="1"/>
</dbReference>
<name>A0A542UL63_9ACTN</name>
<keyword evidence="2" id="KW-0732">Signal</keyword>
<accession>A0A542UL63</accession>